<keyword evidence="6" id="KW-0378">Hydrolase</keyword>
<evidence type="ECO:0000256" key="3">
    <source>
        <dbReference type="ARBA" id="ARBA00022741"/>
    </source>
</evidence>
<evidence type="ECO:0000256" key="2">
    <source>
        <dbReference type="ARBA" id="ARBA00022737"/>
    </source>
</evidence>
<sequence length="151" mass="16737">MLSVRENISVSTLETLQGAFGISKKKEMSLAEQVVADYDVRTSDLEKMIKFLSGGNQQKVIIGRAMCCNPKVLIFDEPTKGIDVGTKVQIYRMMKDLAEKEGIGIILISSEMEEIRKCSNRIIVLYQGQKIGEFPSGTEKETIMSAVIGIN</sequence>
<dbReference type="AlphaFoldDB" id="A0A645JNB9"/>
<dbReference type="GO" id="GO:0016887">
    <property type="term" value="F:ATP hydrolysis activity"/>
    <property type="evidence" value="ECO:0007669"/>
    <property type="project" value="InterPro"/>
</dbReference>
<evidence type="ECO:0000313" key="6">
    <source>
        <dbReference type="EMBL" id="MPN64259.1"/>
    </source>
</evidence>
<proteinExistence type="predicted"/>
<dbReference type="GO" id="GO:0005524">
    <property type="term" value="F:ATP binding"/>
    <property type="evidence" value="ECO:0007669"/>
    <property type="project" value="UniProtKB-KW"/>
</dbReference>
<dbReference type="Pfam" id="PF00005">
    <property type="entry name" value="ABC_tran"/>
    <property type="match status" value="1"/>
</dbReference>
<evidence type="ECO:0000259" key="5">
    <source>
        <dbReference type="Pfam" id="PF00005"/>
    </source>
</evidence>
<dbReference type="Gene3D" id="3.40.50.300">
    <property type="entry name" value="P-loop containing nucleotide triphosphate hydrolases"/>
    <property type="match status" value="1"/>
</dbReference>
<evidence type="ECO:0000256" key="1">
    <source>
        <dbReference type="ARBA" id="ARBA00022448"/>
    </source>
</evidence>
<name>A0A645JNB9_9ZZZZ</name>
<comment type="caution">
    <text evidence="6">The sequence shown here is derived from an EMBL/GenBank/DDBJ whole genome shotgun (WGS) entry which is preliminary data.</text>
</comment>
<organism evidence="6">
    <name type="scientific">bioreactor metagenome</name>
    <dbReference type="NCBI Taxonomy" id="1076179"/>
    <lineage>
        <taxon>unclassified sequences</taxon>
        <taxon>metagenomes</taxon>
        <taxon>ecological metagenomes</taxon>
    </lineage>
</organism>
<accession>A0A645JNB9</accession>
<keyword evidence="4 6" id="KW-0067">ATP-binding</keyword>
<dbReference type="EC" id="3.6.3.17" evidence="6"/>
<dbReference type="PANTHER" id="PTHR43790">
    <property type="entry name" value="CARBOHYDRATE TRANSPORT ATP-BINDING PROTEIN MG119-RELATED"/>
    <property type="match status" value="1"/>
</dbReference>
<dbReference type="PANTHER" id="PTHR43790:SF9">
    <property type="entry name" value="GALACTOFURANOSE TRANSPORTER ATP-BINDING PROTEIN YTFR"/>
    <property type="match status" value="1"/>
</dbReference>
<protein>
    <submittedName>
        <fullName evidence="6">Ribose import ATP-binding protein RbsA</fullName>
        <ecNumber evidence="6">3.6.3.17</ecNumber>
    </submittedName>
</protein>
<dbReference type="EMBL" id="VSSQ01144879">
    <property type="protein sequence ID" value="MPN64259.1"/>
    <property type="molecule type" value="Genomic_DNA"/>
</dbReference>
<dbReference type="InterPro" id="IPR050107">
    <property type="entry name" value="ABC_carbohydrate_import_ATPase"/>
</dbReference>
<dbReference type="InterPro" id="IPR003439">
    <property type="entry name" value="ABC_transporter-like_ATP-bd"/>
</dbReference>
<dbReference type="SUPFAM" id="SSF52540">
    <property type="entry name" value="P-loop containing nucleoside triphosphate hydrolases"/>
    <property type="match status" value="1"/>
</dbReference>
<keyword evidence="1" id="KW-0813">Transport</keyword>
<reference evidence="6" key="1">
    <citation type="submission" date="2019-08" db="EMBL/GenBank/DDBJ databases">
        <authorList>
            <person name="Kucharzyk K."/>
            <person name="Murdoch R.W."/>
            <person name="Higgins S."/>
            <person name="Loffler F."/>
        </authorList>
    </citation>
    <scope>NUCLEOTIDE SEQUENCE</scope>
</reference>
<gene>
    <name evidence="6" type="primary">rbsA_81</name>
    <name evidence="6" type="ORF">SDC9_212030</name>
</gene>
<keyword evidence="3" id="KW-0547">Nucleotide-binding</keyword>
<dbReference type="InterPro" id="IPR027417">
    <property type="entry name" value="P-loop_NTPase"/>
</dbReference>
<feature type="domain" description="ABC transporter" evidence="5">
    <location>
        <begin position="3"/>
        <end position="79"/>
    </location>
</feature>
<evidence type="ECO:0000256" key="4">
    <source>
        <dbReference type="ARBA" id="ARBA00022840"/>
    </source>
</evidence>
<keyword evidence="2" id="KW-0677">Repeat</keyword>